<gene>
    <name evidence="1" type="ORF">Bcop_0378</name>
</gene>
<dbReference type="Pfam" id="PF11306">
    <property type="entry name" value="DUF3108"/>
    <property type="match status" value="1"/>
</dbReference>
<keyword evidence="2" id="KW-1185">Reference proteome</keyword>
<dbReference type="STRING" id="679937.Bcop_0378"/>
<dbReference type="OrthoDB" id="9808473at2"/>
<dbReference type="EMBL" id="CM001167">
    <property type="protein sequence ID" value="EGJ70596.1"/>
    <property type="molecule type" value="Genomic_DNA"/>
</dbReference>
<organism evidence="1 2">
    <name type="scientific">Bacteroides coprosuis DSM 18011</name>
    <dbReference type="NCBI Taxonomy" id="679937"/>
    <lineage>
        <taxon>Bacteria</taxon>
        <taxon>Pseudomonadati</taxon>
        <taxon>Bacteroidota</taxon>
        <taxon>Bacteroidia</taxon>
        <taxon>Bacteroidales</taxon>
        <taxon>Bacteroidaceae</taxon>
        <taxon>Bacteroides</taxon>
    </lineage>
</organism>
<accession>F3ZQT8</accession>
<reference evidence="1 2" key="1">
    <citation type="journal article" date="2011" name="Stand. Genomic Sci.">
        <title>Non-contiguous finished genome sequence of Bacteroides coprosuis type strain (PC139).</title>
        <authorList>
            <person name="Land M."/>
            <person name="Held B."/>
            <person name="Gronow S."/>
            <person name="Abt B."/>
            <person name="Lucas S."/>
            <person name="Del Rio T.G."/>
            <person name="Nolan M."/>
            <person name="Tice H."/>
            <person name="Cheng J.F."/>
            <person name="Pitluck S."/>
            <person name="Liolios K."/>
            <person name="Pagani I."/>
            <person name="Ivanova N."/>
            <person name="Mavromatis K."/>
            <person name="Mikhailova N."/>
            <person name="Pati A."/>
            <person name="Tapia R."/>
            <person name="Han C."/>
            <person name="Goodwin L."/>
            <person name="Chen A."/>
            <person name="Palaniappan K."/>
            <person name="Hauser L."/>
            <person name="Brambilla E.M."/>
            <person name="Rohde M."/>
            <person name="Goker M."/>
            <person name="Detter J.C."/>
            <person name="Woyke T."/>
            <person name="Bristow J."/>
            <person name="Eisen J.A."/>
            <person name="Markowitz V."/>
            <person name="Hugenholtz P."/>
            <person name="Kyrpides N.C."/>
            <person name="Klenk H.P."/>
            <person name="Lapidus A."/>
        </authorList>
    </citation>
    <scope>NUCLEOTIDE SEQUENCE</scope>
    <source>
        <strain evidence="1 2">DSM 18011</strain>
    </source>
</reference>
<dbReference type="Proteomes" id="UP000018439">
    <property type="component" value="Chromosome"/>
</dbReference>
<dbReference type="HOGENOM" id="CLU_073797_1_1_10"/>
<evidence type="ECO:0008006" key="3">
    <source>
        <dbReference type="Google" id="ProtNLM"/>
    </source>
</evidence>
<protein>
    <recommendedName>
        <fullName evidence="3">DUF3108 domain-containing protein</fullName>
    </recommendedName>
</protein>
<evidence type="ECO:0000313" key="2">
    <source>
        <dbReference type="Proteomes" id="UP000018439"/>
    </source>
</evidence>
<dbReference type="eggNOG" id="COG3170">
    <property type="taxonomic scope" value="Bacteria"/>
</dbReference>
<dbReference type="AlphaFoldDB" id="F3ZQT8"/>
<proteinExistence type="predicted"/>
<name>F3ZQT8_9BACE</name>
<evidence type="ECO:0000313" key="1">
    <source>
        <dbReference type="EMBL" id="EGJ70596.1"/>
    </source>
</evidence>
<dbReference type="InterPro" id="IPR021457">
    <property type="entry name" value="DUF3108"/>
</dbReference>
<sequence>MMTRRKKQMKNVEGGGKILTLLAILLLLCINLNPINAQCKIKNIAMVDGEEITYDLYFHWSFVWKKAGDAIFTTKSTTYKGTPSYKMELLASSNKSADVFFKMRDTLTCIVSNDLEPLYFRKGAEEGKRFTVDEAKYSYTNNQVIVEQSRTWKDGRRQDHHFESDQCVYDMLSILAKARSINPENYKSGDRINFPMATGRRIDDIILEFRGTENIKTENRTTFRCIVFALIEKDKKKKEKDLITFYISDDNNHLPIKLKFNLNFGSAQVTLRTIKGQKYPLQSIVK</sequence>